<sequence length="89" mass="10386">MESLLESKLEKEKQSLKSLKHERGEAYFFRVLNQRHLLCRGWESKSISIILLFAKIARSRLQNSSSASQSGELGHPWFVSLEMEAREHR</sequence>
<evidence type="ECO:0000313" key="1">
    <source>
        <dbReference type="EMBL" id="DAD40835.1"/>
    </source>
</evidence>
<dbReference type="AlphaFoldDB" id="A0A822ZBL4"/>
<proteinExistence type="predicted"/>
<reference evidence="1 2" key="1">
    <citation type="journal article" date="2020" name="Mol. Biol. Evol.">
        <title>Distinct Expression and Methylation Patterns for Genes with Different Fates following a Single Whole-Genome Duplication in Flowering Plants.</title>
        <authorList>
            <person name="Shi T."/>
            <person name="Rahmani R.S."/>
            <person name="Gugger P.F."/>
            <person name="Wang M."/>
            <person name="Li H."/>
            <person name="Zhang Y."/>
            <person name="Li Z."/>
            <person name="Wang Q."/>
            <person name="Van de Peer Y."/>
            <person name="Marchal K."/>
            <person name="Chen J."/>
        </authorList>
    </citation>
    <scope>NUCLEOTIDE SEQUENCE [LARGE SCALE GENOMIC DNA]</scope>
    <source>
        <tissue evidence="1">Leaf</tissue>
    </source>
</reference>
<comment type="caution">
    <text evidence="1">The sequence shown here is derived from an EMBL/GenBank/DDBJ whole genome shotgun (WGS) entry which is preliminary data.</text>
</comment>
<dbReference type="Proteomes" id="UP000607653">
    <property type="component" value="Unassembled WGS sequence"/>
</dbReference>
<name>A0A822ZBL4_NELNU</name>
<dbReference type="EMBL" id="DUZY01000005">
    <property type="protein sequence ID" value="DAD40835.1"/>
    <property type="molecule type" value="Genomic_DNA"/>
</dbReference>
<organism evidence="1 2">
    <name type="scientific">Nelumbo nucifera</name>
    <name type="common">Sacred lotus</name>
    <dbReference type="NCBI Taxonomy" id="4432"/>
    <lineage>
        <taxon>Eukaryota</taxon>
        <taxon>Viridiplantae</taxon>
        <taxon>Streptophyta</taxon>
        <taxon>Embryophyta</taxon>
        <taxon>Tracheophyta</taxon>
        <taxon>Spermatophyta</taxon>
        <taxon>Magnoliopsida</taxon>
        <taxon>Proteales</taxon>
        <taxon>Nelumbonaceae</taxon>
        <taxon>Nelumbo</taxon>
    </lineage>
</organism>
<keyword evidence="2" id="KW-1185">Reference proteome</keyword>
<gene>
    <name evidence="1" type="ORF">HUJ06_015158</name>
</gene>
<accession>A0A822ZBL4</accession>
<protein>
    <submittedName>
        <fullName evidence="1">Uncharacterized protein</fullName>
    </submittedName>
</protein>
<evidence type="ECO:0000313" key="2">
    <source>
        <dbReference type="Proteomes" id="UP000607653"/>
    </source>
</evidence>